<gene>
    <name evidence="1" type="ORF">AVDCRST_MAG67-3963</name>
</gene>
<name>A0A6J4TPB5_9ACTN</name>
<dbReference type="AlphaFoldDB" id="A0A6J4TPB5"/>
<organism evidence="1">
    <name type="scientific">uncultured Solirubrobacteraceae bacterium</name>
    <dbReference type="NCBI Taxonomy" id="1162706"/>
    <lineage>
        <taxon>Bacteria</taxon>
        <taxon>Bacillati</taxon>
        <taxon>Actinomycetota</taxon>
        <taxon>Thermoleophilia</taxon>
        <taxon>Solirubrobacterales</taxon>
        <taxon>Solirubrobacteraceae</taxon>
        <taxon>environmental samples</taxon>
    </lineage>
</organism>
<accession>A0A6J4TPB5</accession>
<proteinExistence type="predicted"/>
<sequence length="69" mass="7474">MGVSGLGDETARGATVRGGLLDERFAFYLYFWRAGNVVATMGSSDFVGGQDKQATLEIANRIDDRATRD</sequence>
<protein>
    <submittedName>
        <fullName evidence="1">Uncharacterized protein</fullName>
    </submittedName>
</protein>
<evidence type="ECO:0000313" key="1">
    <source>
        <dbReference type="EMBL" id="CAA9529106.1"/>
    </source>
</evidence>
<dbReference type="EMBL" id="CADCVQ010000163">
    <property type="protein sequence ID" value="CAA9529106.1"/>
    <property type="molecule type" value="Genomic_DNA"/>
</dbReference>
<reference evidence="1" key="1">
    <citation type="submission" date="2020-02" db="EMBL/GenBank/DDBJ databases">
        <authorList>
            <person name="Meier V. D."/>
        </authorList>
    </citation>
    <scope>NUCLEOTIDE SEQUENCE</scope>
    <source>
        <strain evidence="1">AVDCRST_MAG67</strain>
    </source>
</reference>